<dbReference type="Gene3D" id="3.30.1870.10">
    <property type="entry name" value="EreA-like, domain 2"/>
    <property type="match status" value="1"/>
</dbReference>
<dbReference type="CDD" id="cd14728">
    <property type="entry name" value="Ere-like"/>
    <property type="match status" value="1"/>
</dbReference>
<dbReference type="SUPFAM" id="SSF159501">
    <property type="entry name" value="EreA/ChaN-like"/>
    <property type="match status" value="1"/>
</dbReference>
<dbReference type="PIRSF" id="PIRSF036794">
    <property type="entry name" value="UCP_erythr_ester"/>
    <property type="match status" value="1"/>
</dbReference>
<name>A0A427YCX3_9TREE</name>
<evidence type="ECO:0000313" key="1">
    <source>
        <dbReference type="EMBL" id="RSH88938.1"/>
    </source>
</evidence>
<accession>A0A427YCX3</accession>
<dbReference type="EMBL" id="RSCD01000015">
    <property type="protein sequence ID" value="RSH88938.1"/>
    <property type="molecule type" value="Genomic_DNA"/>
</dbReference>
<dbReference type="PANTHER" id="PTHR31299">
    <property type="entry name" value="ESTERASE, PUTATIVE (AFU_ORTHOLOGUE AFUA_1G05850)-RELATED"/>
    <property type="match status" value="1"/>
</dbReference>
<dbReference type="OrthoDB" id="413649at2759"/>
<dbReference type="STRING" id="1890683.A0A427YCX3"/>
<evidence type="ECO:0000313" key="2">
    <source>
        <dbReference type="Proteomes" id="UP000279259"/>
    </source>
</evidence>
<dbReference type="AlphaFoldDB" id="A0A427YCX3"/>
<evidence type="ECO:0008006" key="3">
    <source>
        <dbReference type="Google" id="ProtNLM"/>
    </source>
</evidence>
<dbReference type="PANTHER" id="PTHR31299:SF0">
    <property type="entry name" value="ESTERASE, PUTATIVE (AFU_ORTHOLOGUE AFUA_1G05850)-RELATED"/>
    <property type="match status" value="1"/>
</dbReference>
<dbReference type="Proteomes" id="UP000279259">
    <property type="component" value="Unassembled WGS sequence"/>
</dbReference>
<keyword evidence="2" id="KW-1185">Reference proteome</keyword>
<dbReference type="Pfam" id="PF05139">
    <property type="entry name" value="Erythro_esteras"/>
    <property type="match status" value="1"/>
</dbReference>
<sequence length="457" mass="52245">MVAATSQLAGLVRANAVRLPPLTDASFASFFNSLDLGAHKVVLLGDGSHGTSEFYSARAEITKHLIQHHGFTIVAAEADWPDAEAVDRYVRRRPGLQSELSKEDKPFKRFPTWMWRNAEMQNLVHWMRDWNDGVQEPRQRAGFYGLDLYSLDRSLEAVLKYLQGVDPEQAKVAKQRYGCIKPFAEHPERYGLAALKGKFKNCEDEVVKVCRDLLRKRLEYSTWKEDGEEFHSAEQNARLVEDAIEYYKAQYRGGAKSWNLRDQHMFDTLQRILVFKKAKLLGTGIEPKAVVWAHNSHLGDARYTEMGRSHGEFNIGQLCREHFGSAVFSLGCLSHTGTVAAAYAWGDDMEVMPVNPSLFNSYERVLHDTGLPSFVLDLRAGKIDAALREALMRERIERFIGVIYRRDTELWSHYAEAVLPKQFDAVVWFDTSQAVNALETRQPHTEKYYEETYPFGL</sequence>
<gene>
    <name evidence="1" type="ORF">EHS25_002600</name>
</gene>
<dbReference type="InterPro" id="IPR014622">
    <property type="entry name" value="UCP036794_erythomycin"/>
</dbReference>
<dbReference type="InterPro" id="IPR007815">
    <property type="entry name" value="Emycin_Estase"/>
</dbReference>
<dbReference type="Gene3D" id="1.20.1440.30">
    <property type="entry name" value="Biosynthetic Protein domain"/>
    <property type="match status" value="1"/>
</dbReference>
<organism evidence="1 2">
    <name type="scientific">Saitozyma podzolica</name>
    <dbReference type="NCBI Taxonomy" id="1890683"/>
    <lineage>
        <taxon>Eukaryota</taxon>
        <taxon>Fungi</taxon>
        <taxon>Dikarya</taxon>
        <taxon>Basidiomycota</taxon>
        <taxon>Agaricomycotina</taxon>
        <taxon>Tremellomycetes</taxon>
        <taxon>Tremellales</taxon>
        <taxon>Trimorphomycetaceae</taxon>
        <taxon>Saitozyma</taxon>
    </lineage>
</organism>
<protein>
    <recommendedName>
        <fullName evidence="3">Erythromycin esterase</fullName>
    </recommendedName>
</protein>
<reference evidence="1 2" key="1">
    <citation type="submission" date="2018-11" db="EMBL/GenBank/DDBJ databases">
        <title>Genome sequence of Saitozyma podzolica DSM 27192.</title>
        <authorList>
            <person name="Aliyu H."/>
            <person name="Gorte O."/>
            <person name="Ochsenreither K."/>
        </authorList>
    </citation>
    <scope>NUCLEOTIDE SEQUENCE [LARGE SCALE GENOMIC DNA]</scope>
    <source>
        <strain evidence="1 2">DSM 27192</strain>
    </source>
</reference>
<comment type="caution">
    <text evidence="1">The sequence shown here is derived from an EMBL/GenBank/DDBJ whole genome shotgun (WGS) entry which is preliminary data.</text>
</comment>
<proteinExistence type="predicted"/>
<dbReference type="InterPro" id="IPR052036">
    <property type="entry name" value="Hydrolase/PRTase-associated"/>
</dbReference>
<dbReference type="GO" id="GO:0046677">
    <property type="term" value="P:response to antibiotic"/>
    <property type="evidence" value="ECO:0007669"/>
    <property type="project" value="InterPro"/>
</dbReference>
<dbReference type="Gene3D" id="3.40.1660.10">
    <property type="entry name" value="EreA-like (biosynthetic domain)"/>
    <property type="match status" value="1"/>
</dbReference>